<accession>A0A0C1R243</accession>
<dbReference type="EMBL" id="JHEG02000053">
    <property type="protein sequence ID" value="KIE09923.1"/>
    <property type="molecule type" value="Genomic_DNA"/>
</dbReference>
<dbReference type="AlphaFoldDB" id="A0A0C1R243"/>
<keyword evidence="1" id="KW-0732">Signal</keyword>
<sequence length="406" mass="42231">MSIYPKSLAVIASSFLSLVMVNISEAQAGSFTFTRIADNKNYEGFLDVGGGPINDNGTVAFAASTLTGTGIFTGNGQTVTEVVNPNLGYSVNGLAINNTGTVAFGNFSSSPQEGLFVTNGGNPTPVATRSDSLFTIGVSPNAFNNNGTLVFILFGGIGSPVSSPVIVTGNGESLTTVADTSGAFSFFDQEPAINDNNVVAFTATLKDGRQGVFTIKDGAITTIADNTSFFSGGFFDIDINNRETVVFNASLNNGEEGVFIGNGETVRTVVDTTGPFSRFSRSAINDFNQVAFNATFRNGAQNVFADGIFTGPNPITDKVIAIGDSLFGGTVTNLFFDRGLNNSGQISFLADIKDSNGNTIRGVFRADPVSKSIPEFTSILGLLAFGALTTSLALKGKLGKRSSHSA</sequence>
<feature type="chain" id="PRO_5002137818" description="Exosortase" evidence="1">
    <location>
        <begin position="29"/>
        <end position="406"/>
    </location>
</feature>
<protein>
    <recommendedName>
        <fullName evidence="3">Exosortase</fullName>
    </recommendedName>
</protein>
<dbReference type="InterPro" id="IPR055876">
    <property type="entry name" value="DUF7453"/>
</dbReference>
<reference evidence="2" key="1">
    <citation type="journal article" date="2015" name="Genome Announc.">
        <title>Draft Genome Sequence of Tolypothrix boutellei Strain VB521301.</title>
        <authorList>
            <person name="Chandrababunaidu M.M."/>
            <person name="Singh D."/>
            <person name="Sen D."/>
            <person name="Bhan S."/>
            <person name="Das S."/>
            <person name="Gupta A."/>
            <person name="Adhikary S.P."/>
            <person name="Tripathy S."/>
        </authorList>
    </citation>
    <scope>NUCLEOTIDE SEQUENCE</scope>
    <source>
        <strain evidence="2">VB521301</strain>
    </source>
</reference>
<evidence type="ECO:0008006" key="3">
    <source>
        <dbReference type="Google" id="ProtNLM"/>
    </source>
</evidence>
<evidence type="ECO:0000313" key="2">
    <source>
        <dbReference type="EMBL" id="KIE09923.1"/>
    </source>
</evidence>
<feature type="signal peptide" evidence="1">
    <location>
        <begin position="1"/>
        <end position="28"/>
    </location>
</feature>
<proteinExistence type="predicted"/>
<evidence type="ECO:0000256" key="1">
    <source>
        <dbReference type="SAM" id="SignalP"/>
    </source>
</evidence>
<gene>
    <name evidence="2" type="ORF">DA73_0224720</name>
</gene>
<comment type="caution">
    <text evidence="2">The sequence shown here is derived from an EMBL/GenBank/DDBJ whole genome shotgun (WGS) entry which is preliminary data.</text>
</comment>
<name>A0A0C1R243_9CYAN</name>
<organism evidence="2">
    <name type="scientific">Tolypothrix bouteillei VB521301</name>
    <dbReference type="NCBI Taxonomy" id="1479485"/>
    <lineage>
        <taxon>Bacteria</taxon>
        <taxon>Bacillati</taxon>
        <taxon>Cyanobacteriota</taxon>
        <taxon>Cyanophyceae</taxon>
        <taxon>Nostocales</taxon>
        <taxon>Tolypothrichaceae</taxon>
        <taxon>Tolypothrix</taxon>
    </lineage>
</organism>
<dbReference type="OrthoDB" id="508097at2"/>
<dbReference type="NCBIfam" id="TIGR05002">
    <property type="entry name" value="NxxGxxAF_repeat"/>
    <property type="match status" value="2"/>
</dbReference>
<dbReference type="Pfam" id="PF24251">
    <property type="entry name" value="DUF7453"/>
    <property type="match status" value="2"/>
</dbReference>